<dbReference type="GO" id="GO:0004555">
    <property type="term" value="F:alpha,alpha-trehalase activity"/>
    <property type="evidence" value="ECO:0007669"/>
    <property type="project" value="UniProtKB-EC"/>
</dbReference>
<dbReference type="FunFam" id="2.70.98.40:FF:000004">
    <property type="entry name" value="Alpha,alpha-trehalose glucohydrolase TreA/Ath1"/>
    <property type="match status" value="1"/>
</dbReference>
<dbReference type="InterPro" id="IPR011013">
    <property type="entry name" value="Gal_mutarotase_sf_dom"/>
</dbReference>
<sequence>MRCTPWPWSFVLLLHSSATLALPFTERIANVVAKNHMLSDSVAKRDDLNCHGFLYPTKFPGVTWDNDNWRLATTTLDQGHYQSRGSIANGYIGINVAAAGPFFELDIPVDGDVINGWPLYSRRQTFATISGFYDLQPATNGSNFPWMNQYGGESVISGVPHWSGLVLDLGDNKYLDASVEAAEISNFTSTLDMKGGLLNWAYTWSPDGREESFDISYQLFAHKLNVNQAVVQLAITPSLDVDVKVVNVIDGYSAVRTEFVGSGEDGHAIYSSVSPVGVPNVTAHIYATVTGSEEVDLGSLKLVPNPPYVHMNHSSISQAVDVKLRAGQKSIVTKFVGIASSDGFENPRQVAKDASATAANAGYDALLKGHIGEWAKVFPEDSVDDFTVPETGCLPQDVHIVESAITSVTNPFYLLQTTVSENAIQTANNAPIHQGSIAVGGLTSDSYGGLIFWDADIWMQPGLVTAFPQAAQTFTNYRLAKYGQAIENVHTAFTSSKNQTQFSEGAAIYPWTSGRFGNCTGTGPCFDYQYHLNGDIGLQMINNWVATGDTEHFKEKLFPVYNSVAILFADLLERNGTKWTLNNMTDPDEYANHVDGGGFTLPMMATTLLYANSFRQMFGLEQNQTWNEMAENMLVLRDPVADVTLEYTTMNGSTLVKQADIVLNTFPLRYTDEYSPKNALSDLDYYAAKQSPDGPGMTYAIFSIVANEISPSGCSAYTYAQYSYSPYIRAPFFQFSEQLIDNWSENGGTHPAYPFLTGNGGANQVALFGYLGLRLLPDFVLHLDPNLPPQIPHLSYRTFYWRGWPLKAASNYTHTTIQHAQDRQPLPTADQKFNGVPIPVHVGPESNVTVYSLPSSGLLTIPNRQIGSRVTFPGNMVQCQAVSSPDGYEPGQFPIAAVDGAASTKWQPKSANATSSLTVSFPDNEISRLIAGFSFDWAQAPPESVAIALHNSPLSLPVGPDAKSTPSATLSVPSIPGAITVMTLPSITLSNPYDPATTDLNIISRYTGNTTNVTLARAVPATRFATLFIWGNQALDDADRRAGNGTGASVAEWSILRAAEGKAAGQFGDGSYDAGAGRGEAEGGEGKFSIRGVGWLGPYEG</sequence>
<dbReference type="GO" id="GO:0005993">
    <property type="term" value="P:trehalose catabolic process"/>
    <property type="evidence" value="ECO:0007669"/>
    <property type="project" value="TreeGrafter"/>
</dbReference>
<dbReference type="Gene3D" id="2.70.98.40">
    <property type="entry name" value="Glycoside hydrolase, family 65, N-terminal domain"/>
    <property type="match status" value="1"/>
</dbReference>
<dbReference type="PANTHER" id="PTHR11051:SF8">
    <property type="entry name" value="PROTEIN-GLUCOSYLGALACTOSYLHYDROXYLYSINE GLUCOSIDASE"/>
    <property type="match status" value="1"/>
</dbReference>
<keyword evidence="6" id="KW-0325">Glycoprotein</keyword>
<protein>
    <recommendedName>
        <fullName evidence="3">alpha,alpha-trehalase</fullName>
        <ecNumber evidence="3">3.2.1.28</ecNumber>
    </recommendedName>
    <alternativeName>
        <fullName evidence="8">Alpha,alpha-trehalase</fullName>
    </alternativeName>
    <alternativeName>
        <fullName evidence="9">Alpha,alpha-trehalose glucohydrolase</fullName>
    </alternativeName>
</protein>
<dbReference type="PANTHER" id="PTHR11051">
    <property type="entry name" value="GLYCOSYL HYDROLASE-RELATED"/>
    <property type="match status" value="1"/>
</dbReference>
<dbReference type="InterPro" id="IPR008928">
    <property type="entry name" value="6-hairpin_glycosidase_sf"/>
</dbReference>
<keyword evidence="7" id="KW-0326">Glycosidase</keyword>
<keyword evidence="15" id="KW-1185">Reference proteome</keyword>
<name>A0A1J9P2U2_9EURO</name>
<dbReference type="InterPro" id="IPR012341">
    <property type="entry name" value="6hp_glycosidase-like_sf"/>
</dbReference>
<evidence type="ECO:0000256" key="3">
    <source>
        <dbReference type="ARBA" id="ARBA00012757"/>
    </source>
</evidence>
<dbReference type="GO" id="GO:0030246">
    <property type="term" value="F:carbohydrate binding"/>
    <property type="evidence" value="ECO:0007669"/>
    <property type="project" value="InterPro"/>
</dbReference>
<evidence type="ECO:0000256" key="7">
    <source>
        <dbReference type="ARBA" id="ARBA00023295"/>
    </source>
</evidence>
<comment type="catalytic activity">
    <reaction evidence="1">
        <text>alpha,alpha-trehalose + H2O = alpha-D-glucose + beta-D-glucose</text>
        <dbReference type="Rhea" id="RHEA:32675"/>
        <dbReference type="ChEBI" id="CHEBI:15377"/>
        <dbReference type="ChEBI" id="CHEBI:15903"/>
        <dbReference type="ChEBI" id="CHEBI:16551"/>
        <dbReference type="ChEBI" id="CHEBI:17925"/>
        <dbReference type="EC" id="3.2.1.28"/>
    </reaction>
</comment>
<comment type="similarity">
    <text evidence="2">Belongs to the glycosyl hydrolase 65 family.</text>
</comment>
<dbReference type="InterPro" id="IPR005195">
    <property type="entry name" value="Glyco_hydro_65_M"/>
</dbReference>
<evidence type="ECO:0000256" key="8">
    <source>
        <dbReference type="ARBA" id="ARBA00030473"/>
    </source>
</evidence>
<dbReference type="VEuPathDB" id="FungiDB:AJ78_08368"/>
<dbReference type="AlphaFoldDB" id="A0A1J9P2U2"/>
<feature type="chain" id="PRO_5013085970" description="alpha,alpha-trehalase" evidence="10">
    <location>
        <begin position="22"/>
        <end position="1101"/>
    </location>
</feature>
<feature type="domain" description="Glycoside hydrolase family 65 N-terminal" evidence="13">
    <location>
        <begin position="75"/>
        <end position="342"/>
    </location>
</feature>
<evidence type="ECO:0000313" key="14">
    <source>
        <dbReference type="EMBL" id="OJD10696.1"/>
    </source>
</evidence>
<evidence type="ECO:0000256" key="2">
    <source>
        <dbReference type="ARBA" id="ARBA00006768"/>
    </source>
</evidence>
<dbReference type="InterPro" id="IPR005196">
    <property type="entry name" value="Glyco_hydro_65_N"/>
</dbReference>
<comment type="caution">
    <text evidence="14">The sequence shown here is derived from an EMBL/GenBank/DDBJ whole genome shotgun (WGS) entry which is preliminary data.</text>
</comment>
<keyword evidence="4 10" id="KW-0732">Signal</keyword>
<organism evidence="14 15">
    <name type="scientific">Emergomyces pasteurianus Ep9510</name>
    <dbReference type="NCBI Taxonomy" id="1447872"/>
    <lineage>
        <taxon>Eukaryota</taxon>
        <taxon>Fungi</taxon>
        <taxon>Dikarya</taxon>
        <taxon>Ascomycota</taxon>
        <taxon>Pezizomycotina</taxon>
        <taxon>Eurotiomycetes</taxon>
        <taxon>Eurotiomycetidae</taxon>
        <taxon>Onygenales</taxon>
        <taxon>Ajellomycetaceae</taxon>
        <taxon>Emergomyces</taxon>
    </lineage>
</organism>
<evidence type="ECO:0000256" key="1">
    <source>
        <dbReference type="ARBA" id="ARBA00001576"/>
    </source>
</evidence>
<evidence type="ECO:0000256" key="10">
    <source>
        <dbReference type="SAM" id="SignalP"/>
    </source>
</evidence>
<feature type="domain" description="Glycoside hydrolase family 65 C-terminal" evidence="12">
    <location>
        <begin position="780"/>
        <end position="826"/>
    </location>
</feature>
<feature type="signal peptide" evidence="10">
    <location>
        <begin position="1"/>
        <end position="21"/>
    </location>
</feature>
<dbReference type="EC" id="3.2.1.28" evidence="3"/>
<dbReference type="InterPro" id="IPR005194">
    <property type="entry name" value="Glyco_hydro_65_C"/>
</dbReference>
<dbReference type="SUPFAM" id="SSF74650">
    <property type="entry name" value="Galactose mutarotase-like"/>
    <property type="match status" value="1"/>
</dbReference>
<dbReference type="Pfam" id="PF03636">
    <property type="entry name" value="Glyco_hydro_65N"/>
    <property type="match status" value="1"/>
</dbReference>
<dbReference type="Pfam" id="PF03633">
    <property type="entry name" value="Glyco_hydro_65C"/>
    <property type="match status" value="1"/>
</dbReference>
<feature type="domain" description="Glycoside hydrolase family 65 central catalytic" evidence="11">
    <location>
        <begin position="435"/>
        <end position="622"/>
    </location>
</feature>
<dbReference type="InterPro" id="IPR037018">
    <property type="entry name" value="GH65_N"/>
</dbReference>
<dbReference type="Proteomes" id="UP000182235">
    <property type="component" value="Unassembled WGS sequence"/>
</dbReference>
<evidence type="ECO:0000259" key="11">
    <source>
        <dbReference type="Pfam" id="PF03632"/>
    </source>
</evidence>
<keyword evidence="5" id="KW-0378">Hydrolase</keyword>
<dbReference type="Gene3D" id="1.50.10.10">
    <property type="match status" value="1"/>
</dbReference>
<dbReference type="OrthoDB" id="200349at2759"/>
<gene>
    <name evidence="14" type="ORF">AJ78_08368</name>
</gene>
<evidence type="ECO:0000259" key="13">
    <source>
        <dbReference type="Pfam" id="PF03636"/>
    </source>
</evidence>
<dbReference type="STRING" id="1447872.A0A1J9P2U2"/>
<dbReference type="SUPFAM" id="SSF48208">
    <property type="entry name" value="Six-hairpin glycosidases"/>
    <property type="match status" value="1"/>
</dbReference>
<dbReference type="Pfam" id="PF03632">
    <property type="entry name" value="Glyco_hydro_65m"/>
    <property type="match status" value="1"/>
</dbReference>
<evidence type="ECO:0000256" key="4">
    <source>
        <dbReference type="ARBA" id="ARBA00022729"/>
    </source>
</evidence>
<reference evidence="14 15" key="1">
    <citation type="submission" date="2015-07" db="EMBL/GenBank/DDBJ databases">
        <title>Emmonsia species relationships and genome sequence.</title>
        <authorList>
            <consortium name="The Broad Institute Genomics Platform"/>
            <person name="Cuomo C.A."/>
            <person name="Munoz J.F."/>
            <person name="Imamovic A."/>
            <person name="Priest M.E."/>
            <person name="Young S."/>
            <person name="Clay O.K."/>
            <person name="McEwen J.G."/>
        </authorList>
    </citation>
    <scope>NUCLEOTIDE SEQUENCE [LARGE SCALE GENOMIC DNA]</scope>
    <source>
        <strain evidence="14 15">UAMH 9510</strain>
    </source>
</reference>
<evidence type="ECO:0000256" key="6">
    <source>
        <dbReference type="ARBA" id="ARBA00023180"/>
    </source>
</evidence>
<dbReference type="GO" id="GO:0009277">
    <property type="term" value="C:fungal-type cell wall"/>
    <property type="evidence" value="ECO:0007669"/>
    <property type="project" value="TreeGrafter"/>
</dbReference>
<proteinExistence type="inferred from homology"/>
<evidence type="ECO:0000313" key="15">
    <source>
        <dbReference type="Proteomes" id="UP000182235"/>
    </source>
</evidence>
<dbReference type="FunFam" id="1.50.10.10:FF:000032">
    <property type="entry name" value="Vacuolar acid trehalase"/>
    <property type="match status" value="1"/>
</dbReference>
<dbReference type="EMBL" id="LGRN01000714">
    <property type="protein sequence ID" value="OJD10696.1"/>
    <property type="molecule type" value="Genomic_DNA"/>
</dbReference>
<evidence type="ECO:0000259" key="12">
    <source>
        <dbReference type="Pfam" id="PF03633"/>
    </source>
</evidence>
<evidence type="ECO:0000256" key="5">
    <source>
        <dbReference type="ARBA" id="ARBA00022801"/>
    </source>
</evidence>
<accession>A0A1J9P2U2</accession>
<evidence type="ECO:0000256" key="9">
    <source>
        <dbReference type="ARBA" id="ARBA00031637"/>
    </source>
</evidence>